<dbReference type="PROSITE" id="PS51257">
    <property type="entry name" value="PROKAR_LIPOPROTEIN"/>
    <property type="match status" value="1"/>
</dbReference>
<dbReference type="AlphaFoldDB" id="A0A6N2SBL6"/>
<gene>
    <name evidence="1" type="ORF">ACLFYP115_00857</name>
</gene>
<reference evidence="1" key="1">
    <citation type="submission" date="2019-11" db="EMBL/GenBank/DDBJ databases">
        <authorList>
            <person name="Feng L."/>
        </authorList>
    </citation>
    <scope>NUCLEOTIDE SEQUENCE</scope>
    <source>
        <strain evidence="1">AcaccaeLFYP115</strain>
    </source>
</reference>
<protein>
    <recommendedName>
        <fullName evidence="2">Lipoprotein</fullName>
    </recommendedName>
</protein>
<proteinExistence type="predicted"/>
<organism evidence="1">
    <name type="scientific">Anaerostipes caccae</name>
    <dbReference type="NCBI Taxonomy" id="105841"/>
    <lineage>
        <taxon>Bacteria</taxon>
        <taxon>Bacillati</taxon>
        <taxon>Bacillota</taxon>
        <taxon>Clostridia</taxon>
        <taxon>Lachnospirales</taxon>
        <taxon>Lachnospiraceae</taxon>
        <taxon>Anaerostipes</taxon>
    </lineage>
</organism>
<sequence length="162" mass="18318">MKRIFYLTAILILSAGVLQGCSAKKQKSQIKVTSRQDDISQVSKAQKIEIVSCRDRKTIAVLKNKDDIRKLIGELKIDEWKSVREIPAEEKAAYRCLLYQAETKKLNEDSKGSMVKMGSLTFYKDSAYSSVKILGLQLKFKITADAESILENFSHADKPLKE</sequence>
<dbReference type="RefSeq" id="WP_006565891.1">
    <property type="nucleotide sequence ID" value="NZ_BAABZP010000001.1"/>
</dbReference>
<dbReference type="EMBL" id="CACRSQ010000003">
    <property type="protein sequence ID" value="VYS90068.1"/>
    <property type="molecule type" value="Genomic_DNA"/>
</dbReference>
<evidence type="ECO:0008006" key="2">
    <source>
        <dbReference type="Google" id="ProtNLM"/>
    </source>
</evidence>
<accession>A0A6N2SBL6</accession>
<evidence type="ECO:0000313" key="1">
    <source>
        <dbReference type="EMBL" id="VYS90068.1"/>
    </source>
</evidence>
<name>A0A6N2SBL6_9FIRM</name>